<dbReference type="PANTHER" id="PTHR13183">
    <property type="entry name" value="AXONEMAL INNER ARM DYNEIN LIGHT CHAIN 28"/>
    <property type="match status" value="1"/>
</dbReference>
<keyword evidence="1 2" id="KW-0175">Coiled coil</keyword>
<evidence type="ECO:0000313" key="4">
    <source>
        <dbReference type="EMBL" id="KAG5469037.1"/>
    </source>
</evidence>
<organism evidence="4 5">
    <name type="scientific">Leishmania orientalis</name>
    <dbReference type="NCBI Taxonomy" id="2249476"/>
    <lineage>
        <taxon>Eukaryota</taxon>
        <taxon>Discoba</taxon>
        <taxon>Euglenozoa</taxon>
        <taxon>Kinetoplastea</taxon>
        <taxon>Metakinetoplastina</taxon>
        <taxon>Trypanosomatida</taxon>
        <taxon>Trypanosomatidae</taxon>
        <taxon>Leishmaniinae</taxon>
        <taxon>Leishmania</taxon>
    </lineage>
</organism>
<sequence>MMDQADLTAPLLQLNPPVLVQATGSDAGAIDLFALRRVTAEAAPGAPAMTSSQKTPNAGVVALSYAARKLNDAKRTAQNMYRQTCDVTTPKMSGVSPAALLRVQTTRASGKCNDFLAGGAKGKEAVTYSAATAAAGSSGHPAAADVRHGVASTLPSPTAASTPSSRAAFHALMPAIATASAASADRLTVSMNMPYLMRHIQDTAALLDTLFPIQPQSTGAASASPRRAGTPGGVSGESEAAEEDMGQLFSVRTVSAAPAFREDVMALHAALLKRLEARRARPNGLCPIRRALYRDLFSELLRQVTVEEPARGLLLARVREDAEHALQVHAALLREGQRFVCGKLLRDTHDTQTLKERLVALQQEKVALEIRKHELLETCKEVEQRFEEERQLRLKQQQDELKYLRHANQQLSLRLKMETERESVAGEVEGGIEAAPATS</sequence>
<dbReference type="RefSeq" id="XP_067060014.1">
    <property type="nucleotide sequence ID" value="XM_067204462.1"/>
</dbReference>
<evidence type="ECO:0008006" key="6">
    <source>
        <dbReference type="Google" id="ProtNLM"/>
    </source>
</evidence>
<dbReference type="InterPro" id="IPR019347">
    <property type="entry name" value="Axonemal_dynein_light_chain"/>
</dbReference>
<proteinExistence type="predicted"/>
<evidence type="ECO:0000256" key="1">
    <source>
        <dbReference type="ARBA" id="ARBA00023054"/>
    </source>
</evidence>
<reference evidence="5" key="2">
    <citation type="journal article" date="2021" name="Sci. Data">
        <title>Chromosome-scale genome sequencing, assembly and annotation of six genomes from subfamily Leishmaniinae.</title>
        <authorList>
            <person name="Almutairi H."/>
            <person name="Urbaniak M.D."/>
            <person name="Bates M.D."/>
            <person name="Jariyapan N."/>
            <person name="Kwakye-Nuako G."/>
            <person name="Thomaz Soccol V."/>
            <person name="Al-Salem W.S."/>
            <person name="Dillon R.J."/>
            <person name="Bates P.A."/>
            <person name="Gatherer D."/>
        </authorList>
    </citation>
    <scope>NUCLEOTIDE SEQUENCE [LARGE SCALE GENOMIC DNA]</scope>
</reference>
<dbReference type="PANTHER" id="PTHR13183:SF3">
    <property type="entry name" value="KDA INNER DYNEIN ARM LIGHT CHAIN, AXONEMAL, PUTATIVE-RELATED"/>
    <property type="match status" value="1"/>
</dbReference>
<dbReference type="KEGG" id="loi:92358396"/>
<feature type="coiled-coil region" evidence="2">
    <location>
        <begin position="351"/>
        <end position="414"/>
    </location>
</feature>
<evidence type="ECO:0000256" key="2">
    <source>
        <dbReference type="SAM" id="Coils"/>
    </source>
</evidence>
<dbReference type="GO" id="GO:0045504">
    <property type="term" value="F:dynein heavy chain binding"/>
    <property type="evidence" value="ECO:0007669"/>
    <property type="project" value="TreeGrafter"/>
</dbReference>
<dbReference type="AlphaFoldDB" id="A0A836GJW9"/>
<dbReference type="GeneID" id="92358396"/>
<dbReference type="Pfam" id="PF10211">
    <property type="entry name" value="Ax_dynein_light"/>
    <property type="match status" value="1"/>
</dbReference>
<protein>
    <recommendedName>
        <fullName evidence="6">33 kDa inner dynein arm light chain, axonemal</fullName>
    </recommendedName>
</protein>
<gene>
    <name evidence="4" type="ORF">LSCM4_02433</name>
</gene>
<keyword evidence="5" id="KW-1185">Reference proteome</keyword>
<reference evidence="5" key="1">
    <citation type="journal article" date="2021" name="Microbiol. Resour. Announc.">
        <title>LGAAP: Leishmaniinae Genome Assembly and Annotation Pipeline.</title>
        <authorList>
            <person name="Almutairi H."/>
            <person name="Urbaniak M.D."/>
            <person name="Bates M.D."/>
            <person name="Jariyapan N."/>
            <person name="Kwakye-Nuako G."/>
            <person name="Thomaz-Soccol V."/>
            <person name="Al-Salem W.S."/>
            <person name="Dillon R.J."/>
            <person name="Bates P.A."/>
            <person name="Gatherer D."/>
        </authorList>
    </citation>
    <scope>NUCLEOTIDE SEQUENCE [LARGE SCALE GENOMIC DNA]</scope>
</reference>
<evidence type="ECO:0000313" key="5">
    <source>
        <dbReference type="Proteomes" id="UP000674143"/>
    </source>
</evidence>
<comment type="caution">
    <text evidence="4">The sequence shown here is derived from an EMBL/GenBank/DDBJ whole genome shotgun (WGS) entry which is preliminary data.</text>
</comment>
<name>A0A836GJW9_9TRYP</name>
<accession>A0A836GJW9</accession>
<dbReference type="EMBL" id="JAFHLR010000033">
    <property type="protein sequence ID" value="KAG5469037.1"/>
    <property type="molecule type" value="Genomic_DNA"/>
</dbReference>
<dbReference type="GO" id="GO:0005930">
    <property type="term" value="C:axoneme"/>
    <property type="evidence" value="ECO:0007669"/>
    <property type="project" value="TreeGrafter"/>
</dbReference>
<dbReference type="SMR" id="A0A836GJW9"/>
<dbReference type="Proteomes" id="UP000674143">
    <property type="component" value="Unassembled WGS sequence"/>
</dbReference>
<feature type="region of interest" description="Disordered" evidence="3">
    <location>
        <begin position="217"/>
        <end position="240"/>
    </location>
</feature>
<evidence type="ECO:0000256" key="3">
    <source>
        <dbReference type="SAM" id="MobiDB-lite"/>
    </source>
</evidence>